<feature type="binding site" evidence="10">
    <location>
        <position position="264"/>
    </location>
    <ligand>
        <name>NAD(+)</name>
        <dbReference type="ChEBI" id="CHEBI:57540"/>
    </ligand>
</feature>
<proteinExistence type="inferred from homology"/>
<evidence type="ECO:0000256" key="7">
    <source>
        <dbReference type="PIRNR" id="PIRNR000124"/>
    </source>
</evidence>
<evidence type="ECO:0000313" key="12">
    <source>
        <dbReference type="EMBL" id="SHJ29844.1"/>
    </source>
</evidence>
<comment type="pathway">
    <text evidence="1">Nucleotide-sugar biosynthesis; UDP-alpha-D-glucuronate biosynthesis; UDP-alpha-D-glucuronate from UDP-alpha-D-glucose: step 1/1.</text>
</comment>
<dbReference type="STRING" id="1121919.SAMN02745975_01729"/>
<evidence type="ECO:0000256" key="3">
    <source>
        <dbReference type="ARBA" id="ARBA00012954"/>
    </source>
</evidence>
<dbReference type="AlphaFoldDB" id="A0A1M6I618"/>
<keyword evidence="13" id="KW-1185">Reference proteome</keyword>
<dbReference type="InterPro" id="IPR017476">
    <property type="entry name" value="UDP-Glc/GDP-Man"/>
</dbReference>
<evidence type="ECO:0000256" key="4">
    <source>
        <dbReference type="ARBA" id="ARBA00023002"/>
    </source>
</evidence>
<protein>
    <recommendedName>
        <fullName evidence="3 7">UDP-glucose 6-dehydrogenase</fullName>
        <ecNumber evidence="3 7">1.1.1.22</ecNumber>
    </recommendedName>
</protein>
<dbReference type="SUPFAM" id="SSF52413">
    <property type="entry name" value="UDP-glucose/GDP-mannose dehydrogenase C-terminal domain"/>
    <property type="match status" value="1"/>
</dbReference>
<dbReference type="InterPro" id="IPR014026">
    <property type="entry name" value="UDP-Glc/GDP-Man_DH_dimer"/>
</dbReference>
<evidence type="ECO:0000256" key="5">
    <source>
        <dbReference type="ARBA" id="ARBA00023027"/>
    </source>
</evidence>
<feature type="binding site" evidence="9">
    <location>
        <position position="321"/>
    </location>
    <ligand>
        <name>substrate</name>
    </ligand>
</feature>
<feature type="domain" description="UDP-glucose/GDP-mannose dehydrogenase C-terminal" evidence="11">
    <location>
        <begin position="314"/>
        <end position="416"/>
    </location>
</feature>
<dbReference type="Pfam" id="PF03721">
    <property type="entry name" value="UDPG_MGDP_dh_N"/>
    <property type="match status" value="1"/>
</dbReference>
<dbReference type="GO" id="GO:0006065">
    <property type="term" value="P:UDP-glucuronate biosynthetic process"/>
    <property type="evidence" value="ECO:0007669"/>
    <property type="project" value="UniProtKB-UniPathway"/>
</dbReference>
<dbReference type="Gene3D" id="1.20.5.100">
    <property type="entry name" value="Cytochrome c1, transmembrane anchor, C-terminal"/>
    <property type="match status" value="1"/>
</dbReference>
<reference evidence="13" key="1">
    <citation type="submission" date="2016-11" db="EMBL/GenBank/DDBJ databases">
        <authorList>
            <person name="Varghese N."/>
            <person name="Submissions S."/>
        </authorList>
    </citation>
    <scope>NUCLEOTIDE SEQUENCE [LARGE SCALE GENOMIC DNA]</scope>
    <source>
        <strain evidence="13">DSM 17957</strain>
    </source>
</reference>
<gene>
    <name evidence="12" type="ORF">SAMN02745975_01729</name>
</gene>
<dbReference type="Gene3D" id="3.40.50.720">
    <property type="entry name" value="NAD(P)-binding Rossmann-like Domain"/>
    <property type="match status" value="2"/>
</dbReference>
<dbReference type="PANTHER" id="PTHR43750">
    <property type="entry name" value="UDP-GLUCOSE 6-DEHYDROGENASE TUAD"/>
    <property type="match status" value="1"/>
</dbReference>
<comment type="similarity">
    <text evidence="2 7">Belongs to the UDP-glucose/GDP-mannose dehydrogenase family.</text>
</comment>
<dbReference type="InterPro" id="IPR001732">
    <property type="entry name" value="UDP-Glc/GDP-Man_DH_N"/>
</dbReference>
<comment type="catalytic activity">
    <reaction evidence="6 7">
        <text>UDP-alpha-D-glucose + 2 NAD(+) + H2O = UDP-alpha-D-glucuronate + 2 NADH + 3 H(+)</text>
        <dbReference type="Rhea" id="RHEA:23596"/>
        <dbReference type="ChEBI" id="CHEBI:15377"/>
        <dbReference type="ChEBI" id="CHEBI:15378"/>
        <dbReference type="ChEBI" id="CHEBI:57540"/>
        <dbReference type="ChEBI" id="CHEBI:57945"/>
        <dbReference type="ChEBI" id="CHEBI:58052"/>
        <dbReference type="ChEBI" id="CHEBI:58885"/>
        <dbReference type="EC" id="1.1.1.22"/>
    </reaction>
</comment>
<name>A0A1M6I618_9FIRM</name>
<feature type="binding site" evidence="9">
    <location>
        <position position="205"/>
    </location>
    <ligand>
        <name>substrate</name>
    </ligand>
</feature>
<feature type="binding site" evidence="10">
    <location>
        <position position="156"/>
    </location>
    <ligand>
        <name>NAD(+)</name>
        <dbReference type="ChEBI" id="CHEBI:57540"/>
    </ligand>
</feature>
<evidence type="ECO:0000256" key="8">
    <source>
        <dbReference type="PIRSR" id="PIRSR500134-1"/>
    </source>
</evidence>
<feature type="binding site" evidence="10">
    <location>
        <position position="328"/>
    </location>
    <ligand>
        <name>NAD(+)</name>
        <dbReference type="ChEBI" id="CHEBI:57540"/>
    </ligand>
</feature>
<dbReference type="PIRSF" id="PIRSF000124">
    <property type="entry name" value="UDPglc_GDPman_dh"/>
    <property type="match status" value="1"/>
</dbReference>
<dbReference type="InterPro" id="IPR028357">
    <property type="entry name" value="UDPglc_DH_bac"/>
</dbReference>
<evidence type="ECO:0000256" key="9">
    <source>
        <dbReference type="PIRSR" id="PIRSR500134-2"/>
    </source>
</evidence>
<evidence type="ECO:0000313" key="13">
    <source>
        <dbReference type="Proteomes" id="UP000184536"/>
    </source>
</evidence>
<feature type="binding site" evidence="10">
    <location>
        <position position="31"/>
    </location>
    <ligand>
        <name>NAD(+)</name>
        <dbReference type="ChEBI" id="CHEBI:57540"/>
    </ligand>
</feature>
<dbReference type="GO" id="GO:0051287">
    <property type="term" value="F:NAD binding"/>
    <property type="evidence" value="ECO:0007669"/>
    <property type="project" value="InterPro"/>
</dbReference>
<dbReference type="Proteomes" id="UP000184536">
    <property type="component" value="Unassembled WGS sequence"/>
</dbReference>
<feature type="binding site" evidence="9">
    <location>
        <position position="258"/>
    </location>
    <ligand>
        <name>substrate</name>
    </ligand>
</feature>
<dbReference type="UniPathway" id="UPA00038">
    <property type="reaction ID" value="UER00491"/>
</dbReference>
<dbReference type="GO" id="GO:0000271">
    <property type="term" value="P:polysaccharide biosynthetic process"/>
    <property type="evidence" value="ECO:0007669"/>
    <property type="project" value="InterPro"/>
</dbReference>
<dbReference type="SUPFAM" id="SSF51735">
    <property type="entry name" value="NAD(P)-binding Rossmann-fold domains"/>
    <property type="match status" value="1"/>
</dbReference>
<feature type="binding site" evidence="10">
    <location>
        <position position="87"/>
    </location>
    <ligand>
        <name>NAD(+)</name>
        <dbReference type="ChEBI" id="CHEBI:57540"/>
    </ligand>
</feature>
<dbReference type="InterPro" id="IPR036291">
    <property type="entry name" value="NAD(P)-bd_dom_sf"/>
</dbReference>
<dbReference type="SUPFAM" id="SSF48179">
    <property type="entry name" value="6-phosphogluconate dehydrogenase C-terminal domain-like"/>
    <property type="match status" value="1"/>
</dbReference>
<feature type="binding site" evidence="10">
    <location>
        <position position="36"/>
    </location>
    <ligand>
        <name>NAD(+)</name>
        <dbReference type="ChEBI" id="CHEBI:57540"/>
    </ligand>
</feature>
<accession>A0A1M6I618</accession>
<feature type="binding site" evidence="9">
    <location>
        <begin position="250"/>
        <end position="254"/>
    </location>
    <ligand>
        <name>substrate</name>
    </ligand>
</feature>
<evidence type="ECO:0000259" key="11">
    <source>
        <dbReference type="SMART" id="SM00984"/>
    </source>
</evidence>
<dbReference type="InterPro" id="IPR036220">
    <property type="entry name" value="UDP-Glc/GDP-Man_DH_C_sf"/>
</dbReference>
<evidence type="ECO:0000256" key="1">
    <source>
        <dbReference type="ARBA" id="ARBA00004701"/>
    </source>
</evidence>
<dbReference type="InterPro" id="IPR014027">
    <property type="entry name" value="UDP-Glc/GDP-Man_DH_C"/>
</dbReference>
<keyword evidence="5 7" id="KW-0520">NAD</keyword>
<dbReference type="Pfam" id="PF00984">
    <property type="entry name" value="UDPG_MGDP_dh"/>
    <property type="match status" value="1"/>
</dbReference>
<dbReference type="SMART" id="SM00984">
    <property type="entry name" value="UDPG_MGDP_dh_C"/>
    <property type="match status" value="1"/>
</dbReference>
<dbReference type="PIRSF" id="PIRSF500134">
    <property type="entry name" value="UDPglc_DH_bac"/>
    <property type="match status" value="1"/>
</dbReference>
<feature type="active site" description="Nucleophile" evidence="8">
    <location>
        <position position="261"/>
    </location>
</feature>
<evidence type="ECO:0000256" key="2">
    <source>
        <dbReference type="ARBA" id="ARBA00006601"/>
    </source>
</evidence>
<dbReference type="InterPro" id="IPR008927">
    <property type="entry name" value="6-PGluconate_DH-like_C_sf"/>
</dbReference>
<dbReference type="Pfam" id="PF03720">
    <property type="entry name" value="UDPG_MGDP_dh_C"/>
    <property type="match status" value="1"/>
</dbReference>
<feature type="binding site" evidence="9">
    <location>
        <begin position="153"/>
        <end position="156"/>
    </location>
    <ligand>
        <name>substrate</name>
    </ligand>
</feature>
<sequence length="469" mass="52273">MMKVIVVGTGYVGLVTGTCLAEIGHRVICIDKDEMKIEKLKRGISPIYEAHLEDMICRNIKEQRLSFSTDMKEVAEDTQVIFIAVGTPSLEDGDVDLSQVEEVAREIGKSLVSYGVIVNKSTVPVGSCVRVAQIIRQNLRKDISFDVVSNPEFLREGTAVYDTFHGDRIVIGSRSKKAVEVLRELYKPFHQKFFITNPESAELIKYASNAFLATKISFINEMANLCEKTGGDIRAVAEGMGMDQRIGNKFLQAGVGFGGACFPKDVKGLLKTGEKYGYDFKIIRQTLAVNEGQKQKPLRILEENIADWKGIKVGILGLAFKPGTDDVREAPALQIIKDLRGKGAQIRVYDPVANASMQSVLQFPITYCNNPYDAVTDCDAVILLTEWPEFQELNLRKIRRLMKRTIFIDGRNVFASEAMGEKGFDYYPMGIGSEETAQRKLKEGVVKVNESEKSNYTSGRTWNQVSTCN</sequence>
<dbReference type="EMBL" id="FQZV01000020">
    <property type="protein sequence ID" value="SHJ29844.1"/>
    <property type="molecule type" value="Genomic_DNA"/>
</dbReference>
<dbReference type="EC" id="1.1.1.22" evidence="3 7"/>
<dbReference type="PANTHER" id="PTHR43750:SF3">
    <property type="entry name" value="UDP-GLUCOSE 6-DEHYDROGENASE TUAD"/>
    <property type="match status" value="1"/>
</dbReference>
<feature type="binding site" evidence="10">
    <location>
        <position position="122"/>
    </location>
    <ligand>
        <name>NAD(+)</name>
        <dbReference type="ChEBI" id="CHEBI:57540"/>
    </ligand>
</feature>
<keyword evidence="4 7" id="KW-0560">Oxidoreductase</keyword>
<organism evidence="12 13">
    <name type="scientific">Geosporobacter subterraneus DSM 17957</name>
    <dbReference type="NCBI Taxonomy" id="1121919"/>
    <lineage>
        <taxon>Bacteria</taxon>
        <taxon>Bacillati</taxon>
        <taxon>Bacillota</taxon>
        <taxon>Clostridia</taxon>
        <taxon>Peptostreptococcales</taxon>
        <taxon>Thermotaleaceae</taxon>
        <taxon>Geosporobacter</taxon>
    </lineage>
</organism>
<evidence type="ECO:0000256" key="10">
    <source>
        <dbReference type="PIRSR" id="PIRSR500134-3"/>
    </source>
</evidence>
<evidence type="ECO:0000256" key="6">
    <source>
        <dbReference type="ARBA" id="ARBA00047473"/>
    </source>
</evidence>
<dbReference type="NCBIfam" id="TIGR03026">
    <property type="entry name" value="NDP-sugDHase"/>
    <property type="match status" value="1"/>
</dbReference>
<dbReference type="GO" id="GO:0003979">
    <property type="term" value="F:UDP-glucose 6-dehydrogenase activity"/>
    <property type="evidence" value="ECO:0007669"/>
    <property type="project" value="UniProtKB-EC"/>
</dbReference>